<feature type="domain" description="Regulator of ribonuclease activity B" evidence="1">
    <location>
        <begin position="57"/>
        <end position="155"/>
    </location>
</feature>
<dbReference type="AlphaFoldDB" id="A0A8T0CBM8"/>
<dbReference type="InterPro" id="IPR009671">
    <property type="entry name" value="RraB_dom"/>
</dbReference>
<comment type="caution">
    <text evidence="2">The sequence shown here is derived from an EMBL/GenBank/DDBJ whole genome shotgun (WGS) entry which is preliminary data.</text>
</comment>
<organism evidence="2 3">
    <name type="scientific">Pseudoalteromonas rubra</name>
    <dbReference type="NCBI Taxonomy" id="43658"/>
    <lineage>
        <taxon>Bacteria</taxon>
        <taxon>Pseudomonadati</taxon>
        <taxon>Pseudomonadota</taxon>
        <taxon>Gammaproteobacteria</taxon>
        <taxon>Alteromonadales</taxon>
        <taxon>Pseudoalteromonadaceae</taxon>
        <taxon>Pseudoalteromonas</taxon>
    </lineage>
</organism>
<protein>
    <recommendedName>
        <fullName evidence="1">Regulator of ribonuclease activity B domain-containing protein</fullName>
    </recommendedName>
</protein>
<dbReference type="Proteomes" id="UP000016480">
    <property type="component" value="Unassembled WGS sequence"/>
</dbReference>
<gene>
    <name evidence="2" type="ORF">PRUB_a2679</name>
</gene>
<evidence type="ECO:0000313" key="2">
    <source>
        <dbReference type="EMBL" id="KAF7788106.1"/>
    </source>
</evidence>
<dbReference type="Gene3D" id="3.30.70.970">
    <property type="entry name" value="RraB-like"/>
    <property type="match status" value="1"/>
</dbReference>
<dbReference type="SUPFAM" id="SSF89946">
    <property type="entry name" value="Hypothetical protein VC0424"/>
    <property type="match status" value="1"/>
</dbReference>
<dbReference type="EMBL" id="AHCD03000027">
    <property type="protein sequence ID" value="KAF7788106.1"/>
    <property type="molecule type" value="Genomic_DNA"/>
</dbReference>
<name>A0A8T0CBM8_9GAMM</name>
<dbReference type="Pfam" id="PF06877">
    <property type="entry name" value="RraB"/>
    <property type="match status" value="1"/>
</dbReference>
<reference evidence="2 3" key="1">
    <citation type="journal article" date="2012" name="J. Bacteriol.">
        <title>Genome sequence of the cycloprodigiosin-producing bacterial strain Pseudoalteromonas rubra ATCC 29570(T).</title>
        <authorList>
            <person name="Xie B.B."/>
            <person name="Shu Y.L."/>
            <person name="Qin Q.L."/>
            <person name="Rong J.C."/>
            <person name="Zhang X.Y."/>
            <person name="Chen X.L."/>
            <person name="Zhou B.C."/>
            <person name="Zhang Y.Z."/>
        </authorList>
    </citation>
    <scope>NUCLEOTIDE SEQUENCE [LARGE SCALE GENOMIC DNA]</scope>
    <source>
        <strain evidence="2 3">DSM 6842</strain>
    </source>
</reference>
<sequence length="159" mass="17791">MIPQQVDADMAWLSPTLCYFYALARKFLRSVLFILCWIADNIASYINLSTIMQFPDDDNGQLLSEIAAAGVDLTQMHSIDFFILFEQKADAERFMSAISADELAPNTKLDTCPDTGVWEVITSVTMVPDHQLLTQTEQYLESIANSHEGYGDGWGILAE</sequence>
<evidence type="ECO:0000313" key="3">
    <source>
        <dbReference type="Proteomes" id="UP000016480"/>
    </source>
</evidence>
<proteinExistence type="predicted"/>
<dbReference type="InterPro" id="IPR036701">
    <property type="entry name" value="RraB-like_sf"/>
</dbReference>
<accession>A0A8T0CBM8</accession>
<evidence type="ECO:0000259" key="1">
    <source>
        <dbReference type="Pfam" id="PF06877"/>
    </source>
</evidence>